<dbReference type="Proteomes" id="UP000606499">
    <property type="component" value="Unassembled WGS sequence"/>
</dbReference>
<evidence type="ECO:0000313" key="2">
    <source>
        <dbReference type="EMBL" id="MBC5726284.1"/>
    </source>
</evidence>
<organism evidence="2 3">
    <name type="scientific">Agathobaculum faecis</name>
    <dbReference type="NCBI Taxonomy" id="2763013"/>
    <lineage>
        <taxon>Bacteria</taxon>
        <taxon>Bacillati</taxon>
        <taxon>Bacillota</taxon>
        <taxon>Clostridia</taxon>
        <taxon>Eubacteriales</taxon>
        <taxon>Butyricicoccaceae</taxon>
        <taxon>Agathobaculum</taxon>
    </lineage>
</organism>
<accession>A0A923RWT3</accession>
<protein>
    <recommendedName>
        <fullName evidence="4">Carboxypeptidase regulatory-like domain-containing protein</fullName>
    </recommendedName>
</protein>
<dbReference type="EMBL" id="JACOPL010000013">
    <property type="protein sequence ID" value="MBC5726284.1"/>
    <property type="molecule type" value="Genomic_DNA"/>
</dbReference>
<keyword evidence="3" id="KW-1185">Reference proteome</keyword>
<dbReference type="AlphaFoldDB" id="A0A923RWT3"/>
<feature type="region of interest" description="Disordered" evidence="1">
    <location>
        <begin position="47"/>
        <end position="72"/>
    </location>
</feature>
<evidence type="ECO:0000313" key="3">
    <source>
        <dbReference type="Proteomes" id="UP000606499"/>
    </source>
</evidence>
<feature type="compositionally biased region" description="Polar residues" evidence="1">
    <location>
        <begin position="115"/>
        <end position="126"/>
    </location>
</feature>
<evidence type="ECO:0008006" key="4">
    <source>
        <dbReference type="Google" id="ProtNLM"/>
    </source>
</evidence>
<dbReference type="RefSeq" id="WP_186950144.1">
    <property type="nucleotide sequence ID" value="NZ_JACOPL010000013.1"/>
</dbReference>
<evidence type="ECO:0000256" key="1">
    <source>
        <dbReference type="SAM" id="MobiDB-lite"/>
    </source>
</evidence>
<proteinExistence type="predicted"/>
<feature type="region of interest" description="Disordered" evidence="1">
    <location>
        <begin position="114"/>
        <end position="143"/>
    </location>
</feature>
<sequence length="143" mass="14914">MPDPATSSAVLRVVVTTALGALPLAGASVTVSTAADQPGERTLLYSVRTDQNGMTPPMELPTPPLSNSMTPDSGTPFSLYTVEVAKEGYTPLTALHIPMFPGIPAVLPVALTPLEENQPSSQTDLTATGDPQVLYHSEPDGEE</sequence>
<gene>
    <name evidence="2" type="ORF">H8S45_12555</name>
</gene>
<name>A0A923RWT3_9FIRM</name>
<reference evidence="2" key="1">
    <citation type="submission" date="2020-08" db="EMBL/GenBank/DDBJ databases">
        <title>Genome public.</title>
        <authorList>
            <person name="Liu C."/>
            <person name="Sun Q."/>
        </authorList>
    </citation>
    <scope>NUCLEOTIDE SEQUENCE</scope>
    <source>
        <strain evidence="2">NSJ-28</strain>
    </source>
</reference>
<comment type="caution">
    <text evidence="2">The sequence shown here is derived from an EMBL/GenBank/DDBJ whole genome shotgun (WGS) entry which is preliminary data.</text>
</comment>